<dbReference type="Proteomes" id="UP000315496">
    <property type="component" value="Chromosome 2"/>
</dbReference>
<dbReference type="AlphaFoldDB" id="A0A4Z1SRK4"/>
<comment type="caution">
    <text evidence="1">The sequence shown here is derived from an EMBL/GenBank/DDBJ whole genome shotgun (WGS) entry which is preliminary data.</text>
</comment>
<evidence type="ECO:0000313" key="2">
    <source>
        <dbReference type="Proteomes" id="UP000315496"/>
    </source>
</evidence>
<evidence type="ECO:0000313" key="1">
    <source>
        <dbReference type="EMBL" id="TNJ28544.1"/>
    </source>
</evidence>
<keyword evidence="2" id="KW-1185">Reference proteome</keyword>
<proteinExistence type="predicted"/>
<gene>
    <name evidence="1" type="ORF">GMRT_11930</name>
</gene>
<protein>
    <submittedName>
        <fullName evidence="1">Uncharacterized protein</fullName>
    </submittedName>
</protein>
<organism evidence="1 2">
    <name type="scientific">Giardia muris</name>
    <dbReference type="NCBI Taxonomy" id="5742"/>
    <lineage>
        <taxon>Eukaryota</taxon>
        <taxon>Metamonada</taxon>
        <taxon>Diplomonadida</taxon>
        <taxon>Hexamitidae</taxon>
        <taxon>Giardiinae</taxon>
        <taxon>Giardia</taxon>
    </lineage>
</organism>
<dbReference type="EMBL" id="VDLU01000002">
    <property type="protein sequence ID" value="TNJ28544.1"/>
    <property type="molecule type" value="Genomic_DNA"/>
</dbReference>
<dbReference type="VEuPathDB" id="GiardiaDB:GMRT_11930"/>
<dbReference type="OrthoDB" id="10251602at2759"/>
<sequence>MSFHEGNLLVQLIRKVDLLQAQLDTADRVRLGGARGGGPAPNTSFFVHNGTRYLPCTISLGNGTLSIALLDDNYTKVVNLSQIQGVVCDAMYVPGSNTAVYALQLSLGSSSMVIYSSERVHCEELASAIASAAHLSSRGFQRGSQSIGGSYTREDFLLSRPHLDASGVGHIFGKPIAPSVFNCNDQSRYSTVGLFAQDSFAQPQFSRGLEPSTGLRGSKQYPPVELYASRQPDERDLAFYSVTTNASVHERPRSQSENLRDGTAYASNLFSTTIPQVSDIASVFQQSAYQGTSQLEHQRSGITEKRLSTICQEYEAVIMKQHTMINWLWGLVRELNGRVVNSEKHE</sequence>
<name>A0A4Z1SRK4_GIAMU</name>
<accession>A0A4Z1SRK4</accession>
<reference evidence="1 2" key="1">
    <citation type="submission" date="2019-05" db="EMBL/GenBank/DDBJ databases">
        <title>The compact genome of Giardia muris reveals important steps in the evolution of intestinal protozoan parasites.</title>
        <authorList>
            <person name="Xu F."/>
            <person name="Jimenez-Gonzalez A."/>
            <person name="Einarsson E."/>
            <person name="Astvaldsson A."/>
            <person name="Peirasmaki D."/>
            <person name="Eckmann L."/>
            <person name="Andersson J.O."/>
            <person name="Svard S.G."/>
            <person name="Jerlstrom-Hultqvist J."/>
        </authorList>
    </citation>
    <scope>NUCLEOTIDE SEQUENCE [LARGE SCALE GENOMIC DNA]</scope>
    <source>
        <strain evidence="1 2">Roberts-Thomson</strain>
    </source>
</reference>